<evidence type="ECO:0000313" key="3">
    <source>
        <dbReference type="EMBL" id="DAF95924.1"/>
    </source>
</evidence>
<dbReference type="GO" id="GO:0004527">
    <property type="term" value="F:exonuclease activity"/>
    <property type="evidence" value="ECO:0007669"/>
    <property type="project" value="UniProtKB-KW"/>
</dbReference>
<sequence>MKEKEIKSPFSLEQNEDEVFEIYPGMTAEEMKALFFDSTALIEPEYKLFQLNSNGQRYYYLFDDTGTPKFYPSVTTILSQTLPKSPFLINWIAEKGIEEAERYRDERAAYGTFMHAAFEELLINRVYDLDGLKDKLKAYIENKSLPNDFIYYADQLKKDVLAFAQFITDYDVKPLAVEIALAHPIGYAGMIDLVCTMLVRPGSNERINAIVDFKSGRKGFYEEAEIQAHFYKKMWEENYPDTSIERVYNFSPKDWRKNPTYNLKNQTDSPNALKIPALLELASIENEKKDNVFTVVSGVIDLDSDSNLNENITSLTLSDLVKSKKSDKKEIAPEKNISNIDDEEKENKPNKRTKKPSTAVKSKKGATIRKEEEKAAESKKRENKQVIKKLLNDNLEI</sequence>
<feature type="region of interest" description="Disordered" evidence="1">
    <location>
        <begin position="325"/>
        <end position="383"/>
    </location>
</feature>
<keyword evidence="3" id="KW-0269">Exonuclease</keyword>
<reference evidence="3" key="1">
    <citation type="journal article" date="2021" name="Proc. Natl. Acad. Sci. U.S.A.">
        <title>A Catalog of Tens of Thousands of Viruses from Human Metagenomes Reveals Hidden Associations with Chronic Diseases.</title>
        <authorList>
            <person name="Tisza M.J."/>
            <person name="Buck C.B."/>
        </authorList>
    </citation>
    <scope>NUCLEOTIDE SEQUENCE</scope>
    <source>
        <strain evidence="3">Ctzr51</strain>
    </source>
</reference>
<dbReference type="EMBL" id="BK016111">
    <property type="protein sequence ID" value="DAF95924.1"/>
    <property type="molecule type" value="Genomic_DNA"/>
</dbReference>
<keyword evidence="3" id="KW-0540">Nuclease</keyword>
<name>A0A8S5UNB9_9CAUD</name>
<evidence type="ECO:0000256" key="1">
    <source>
        <dbReference type="SAM" id="MobiDB-lite"/>
    </source>
</evidence>
<proteinExistence type="predicted"/>
<dbReference type="Pfam" id="PF12705">
    <property type="entry name" value="PDDEXK_1"/>
    <property type="match status" value="1"/>
</dbReference>
<evidence type="ECO:0000259" key="2">
    <source>
        <dbReference type="Pfam" id="PF12705"/>
    </source>
</evidence>
<feature type="compositionally biased region" description="Basic residues" evidence="1">
    <location>
        <begin position="350"/>
        <end position="367"/>
    </location>
</feature>
<keyword evidence="3" id="KW-0378">Hydrolase</keyword>
<protein>
    <submittedName>
        <fullName evidence="3">Exonuclease</fullName>
    </submittedName>
</protein>
<feature type="domain" description="PD-(D/E)XK endonuclease-like" evidence="2">
    <location>
        <begin position="101"/>
        <end position="252"/>
    </location>
</feature>
<organism evidence="3">
    <name type="scientific">Siphoviridae sp. ctzr51</name>
    <dbReference type="NCBI Taxonomy" id="2825751"/>
    <lineage>
        <taxon>Viruses</taxon>
        <taxon>Duplodnaviria</taxon>
        <taxon>Heunggongvirae</taxon>
        <taxon>Uroviricota</taxon>
        <taxon>Caudoviricetes</taxon>
    </lineage>
</organism>
<dbReference type="InterPro" id="IPR038726">
    <property type="entry name" value="PDDEXK_AddAB-type"/>
</dbReference>
<feature type="compositionally biased region" description="Basic and acidic residues" evidence="1">
    <location>
        <begin position="368"/>
        <end position="383"/>
    </location>
</feature>
<accession>A0A8S5UNB9</accession>